<gene>
    <name evidence="7" type="ORF">HS096_04945</name>
</gene>
<evidence type="ECO:0000256" key="2">
    <source>
        <dbReference type="ARBA" id="ARBA00006706"/>
    </source>
</evidence>
<evidence type="ECO:0000256" key="1">
    <source>
        <dbReference type="ARBA" id="ARBA00001946"/>
    </source>
</evidence>
<dbReference type="Gene3D" id="1.10.600.10">
    <property type="entry name" value="Farnesyl Diphosphate Synthase"/>
    <property type="match status" value="1"/>
</dbReference>
<keyword evidence="3 6" id="KW-0808">Transferase</keyword>
<dbReference type="EMBL" id="JABTTY010000001">
    <property type="protein sequence ID" value="MBE7525702.1"/>
    <property type="molecule type" value="Genomic_DNA"/>
</dbReference>
<keyword evidence="5" id="KW-0460">Magnesium</keyword>
<evidence type="ECO:0000256" key="5">
    <source>
        <dbReference type="ARBA" id="ARBA00022842"/>
    </source>
</evidence>
<dbReference type="SFLD" id="SFLDS00005">
    <property type="entry name" value="Isoprenoid_Synthase_Type_I"/>
    <property type="match status" value="1"/>
</dbReference>
<keyword evidence="4" id="KW-0479">Metal-binding</keyword>
<dbReference type="Pfam" id="PF00348">
    <property type="entry name" value="polyprenyl_synt"/>
    <property type="match status" value="1"/>
</dbReference>
<comment type="similarity">
    <text evidence="2 6">Belongs to the FPP/GGPP synthase family.</text>
</comment>
<name>A0A928TR22_UNCKA</name>
<proteinExistence type="inferred from homology"/>
<dbReference type="InterPro" id="IPR008949">
    <property type="entry name" value="Isoprenoid_synthase_dom_sf"/>
</dbReference>
<protein>
    <submittedName>
        <fullName evidence="7">Polyprenyl synthetase family protein</fullName>
    </submittedName>
</protein>
<evidence type="ECO:0000256" key="4">
    <source>
        <dbReference type="ARBA" id="ARBA00022723"/>
    </source>
</evidence>
<evidence type="ECO:0000313" key="8">
    <source>
        <dbReference type="Proteomes" id="UP000710385"/>
    </source>
</evidence>
<comment type="cofactor">
    <cofactor evidence="1">
        <name>Mg(2+)</name>
        <dbReference type="ChEBI" id="CHEBI:18420"/>
    </cofactor>
</comment>
<dbReference type="PANTHER" id="PTHR12001">
    <property type="entry name" value="GERANYLGERANYL PYROPHOSPHATE SYNTHASE"/>
    <property type="match status" value="1"/>
</dbReference>
<sequence>MNQRILSQDAFRKRFNRDFEEFTRYHRQKTPLRDRAVSQLIAQACSMLLTSGKRIRPYLAYASSSSSGAPLDEAIKLGIALELFHGYAIVHDDIIDQSDMRRGVATIHAYFATHHEQKHWLGSAQRFGEAFAILAGDLLMAWSDLALRYVSTGKAQKNIERTWDDMKEEVILGQALDVSIGANAKRPSRANLMHMLAVKSGRYTIGRPMLLGYALANAAVREETVMRIAEPLGIAFQIQDDALSSFGDAHTIGKPVDADMREGKMTLLAFETMRRLSPAQERIWEKGFGKPEASTRAINDAKNLMVTSGARTYVETLAEQLIELSMERAADLPDGGSWFLDFASRMRHRTA</sequence>
<evidence type="ECO:0000256" key="6">
    <source>
        <dbReference type="RuleBase" id="RU004466"/>
    </source>
</evidence>
<dbReference type="GO" id="GO:0008299">
    <property type="term" value="P:isoprenoid biosynthetic process"/>
    <property type="evidence" value="ECO:0007669"/>
    <property type="project" value="InterPro"/>
</dbReference>
<dbReference type="CDD" id="cd00685">
    <property type="entry name" value="Trans_IPPS_HT"/>
    <property type="match status" value="1"/>
</dbReference>
<comment type="caution">
    <text evidence="7">The sequence shown here is derived from an EMBL/GenBank/DDBJ whole genome shotgun (WGS) entry which is preliminary data.</text>
</comment>
<evidence type="ECO:0000313" key="7">
    <source>
        <dbReference type="EMBL" id="MBE7525702.1"/>
    </source>
</evidence>
<dbReference type="PROSITE" id="PS00723">
    <property type="entry name" value="POLYPRENYL_SYNTHASE_1"/>
    <property type="match status" value="1"/>
</dbReference>
<dbReference type="GO" id="GO:0004659">
    <property type="term" value="F:prenyltransferase activity"/>
    <property type="evidence" value="ECO:0007669"/>
    <property type="project" value="InterPro"/>
</dbReference>
<dbReference type="AlphaFoldDB" id="A0A928TR22"/>
<dbReference type="InterPro" id="IPR000092">
    <property type="entry name" value="Polyprenyl_synt"/>
</dbReference>
<dbReference type="InterPro" id="IPR033749">
    <property type="entry name" value="Polyprenyl_synt_CS"/>
</dbReference>
<reference evidence="7" key="1">
    <citation type="submission" date="2020-05" db="EMBL/GenBank/DDBJ databases">
        <title>High-Quality Genomes of Partial-Nitritation/Anammox System by Hierarchical Clustering Based Hybrid Assembly.</title>
        <authorList>
            <person name="Liu L."/>
            <person name="Wang Y."/>
            <person name="Che Y."/>
            <person name="Chen Y."/>
            <person name="Xia Y."/>
            <person name="Luo R."/>
            <person name="Cheng S.H."/>
            <person name="Zheng C."/>
            <person name="Zhang T."/>
        </authorList>
    </citation>
    <scope>NUCLEOTIDE SEQUENCE</scope>
    <source>
        <strain evidence="7">H1_PAT1</strain>
    </source>
</reference>
<dbReference type="SUPFAM" id="SSF48576">
    <property type="entry name" value="Terpenoid synthases"/>
    <property type="match status" value="1"/>
</dbReference>
<dbReference type="Proteomes" id="UP000710385">
    <property type="component" value="Unassembled WGS sequence"/>
</dbReference>
<evidence type="ECO:0000256" key="3">
    <source>
        <dbReference type="ARBA" id="ARBA00022679"/>
    </source>
</evidence>
<organism evidence="7 8">
    <name type="scientific">candidate division WWE3 bacterium</name>
    <dbReference type="NCBI Taxonomy" id="2053526"/>
    <lineage>
        <taxon>Bacteria</taxon>
        <taxon>Katanobacteria</taxon>
    </lineage>
</organism>
<dbReference type="PANTHER" id="PTHR12001:SF85">
    <property type="entry name" value="SHORT CHAIN ISOPRENYL DIPHOSPHATE SYNTHASE"/>
    <property type="match status" value="1"/>
</dbReference>
<dbReference type="GO" id="GO:0046872">
    <property type="term" value="F:metal ion binding"/>
    <property type="evidence" value="ECO:0007669"/>
    <property type="project" value="UniProtKB-KW"/>
</dbReference>
<accession>A0A928TR22</accession>